<keyword evidence="2" id="KW-1185">Reference proteome</keyword>
<evidence type="ECO:0000313" key="2">
    <source>
        <dbReference type="Proteomes" id="UP001152795"/>
    </source>
</evidence>
<reference evidence="1" key="1">
    <citation type="submission" date="2020-04" db="EMBL/GenBank/DDBJ databases">
        <authorList>
            <person name="Alioto T."/>
            <person name="Alioto T."/>
            <person name="Gomez Garrido J."/>
        </authorList>
    </citation>
    <scope>NUCLEOTIDE SEQUENCE</scope>
    <source>
        <strain evidence="1">A484AB</strain>
    </source>
</reference>
<comment type="caution">
    <text evidence="1">The sequence shown here is derived from an EMBL/GenBank/DDBJ whole genome shotgun (WGS) entry which is preliminary data.</text>
</comment>
<dbReference type="Proteomes" id="UP001152795">
    <property type="component" value="Unassembled WGS sequence"/>
</dbReference>
<organism evidence="1 2">
    <name type="scientific">Paramuricea clavata</name>
    <name type="common">Red gorgonian</name>
    <name type="synonym">Violescent sea-whip</name>
    <dbReference type="NCBI Taxonomy" id="317549"/>
    <lineage>
        <taxon>Eukaryota</taxon>
        <taxon>Metazoa</taxon>
        <taxon>Cnidaria</taxon>
        <taxon>Anthozoa</taxon>
        <taxon>Octocorallia</taxon>
        <taxon>Malacalcyonacea</taxon>
        <taxon>Plexauridae</taxon>
        <taxon>Paramuricea</taxon>
    </lineage>
</organism>
<gene>
    <name evidence="1" type="ORF">PACLA_8A066898</name>
</gene>
<sequence>MLKEDLVQKVEEVGGMWKTDTEVDEQIAKISKEKDKKIAIKTQIQMMKLVVINISETNNKDPDLYIRYDGYDSLYIFSYHDFKDGNVKLIPVSEEDFLGKRISQRFEDEAQNHSWWENGRVLQIVEGSDDTNPEFVIEFDSNQN</sequence>
<dbReference type="AlphaFoldDB" id="A0A7D9K1J4"/>
<evidence type="ECO:0000313" key="1">
    <source>
        <dbReference type="EMBL" id="CAB4040036.1"/>
    </source>
</evidence>
<dbReference type="EMBL" id="CACRXK020026188">
    <property type="protein sequence ID" value="CAB4040036.1"/>
    <property type="molecule type" value="Genomic_DNA"/>
</dbReference>
<proteinExistence type="predicted"/>
<name>A0A7D9K1J4_PARCT</name>
<protein>
    <submittedName>
        <fullName evidence="1">Uncharacterized protein</fullName>
    </submittedName>
</protein>
<accession>A0A7D9K1J4</accession>